<dbReference type="EMBL" id="KQ474081">
    <property type="protein sequence ID" value="KPV74009.1"/>
    <property type="molecule type" value="Genomic_DNA"/>
</dbReference>
<reference evidence="1 2" key="1">
    <citation type="journal article" date="2015" name="Front. Microbiol.">
        <title>Genome sequence of the plant growth promoting endophytic yeast Rhodotorula graminis WP1.</title>
        <authorList>
            <person name="Firrincieli A."/>
            <person name="Otillar R."/>
            <person name="Salamov A."/>
            <person name="Schmutz J."/>
            <person name="Khan Z."/>
            <person name="Redman R.S."/>
            <person name="Fleck N.D."/>
            <person name="Lindquist E."/>
            <person name="Grigoriev I.V."/>
            <person name="Doty S.L."/>
        </authorList>
    </citation>
    <scope>NUCLEOTIDE SEQUENCE [LARGE SCALE GENOMIC DNA]</scope>
    <source>
        <strain evidence="1 2">WP1</strain>
    </source>
</reference>
<sequence>MPRPLNPDGRRIRTIIISAPFLVASSLLLYKRLYLGEEQRHLPPRPPHMATAVPAQQQRELKGDLEGVPADIARRIRDAEDESRR</sequence>
<dbReference type="RefSeq" id="XP_018270058.1">
    <property type="nucleotide sequence ID" value="XM_018419047.1"/>
</dbReference>
<proteinExistence type="predicted"/>
<name>A0A0P9EP66_RHOGW</name>
<dbReference type="GeneID" id="28979493"/>
<organism evidence="1 2">
    <name type="scientific">Rhodotorula graminis (strain WP1)</name>
    <dbReference type="NCBI Taxonomy" id="578459"/>
    <lineage>
        <taxon>Eukaryota</taxon>
        <taxon>Fungi</taxon>
        <taxon>Dikarya</taxon>
        <taxon>Basidiomycota</taxon>
        <taxon>Pucciniomycotina</taxon>
        <taxon>Microbotryomycetes</taxon>
        <taxon>Sporidiobolales</taxon>
        <taxon>Sporidiobolaceae</taxon>
        <taxon>Rhodotorula</taxon>
    </lineage>
</organism>
<accession>A0A0P9EP66</accession>
<evidence type="ECO:0000313" key="2">
    <source>
        <dbReference type="Proteomes" id="UP000053890"/>
    </source>
</evidence>
<dbReference type="AlphaFoldDB" id="A0A0P9EP66"/>
<evidence type="ECO:0000313" key="1">
    <source>
        <dbReference type="EMBL" id="KPV74009.1"/>
    </source>
</evidence>
<keyword evidence="2" id="KW-1185">Reference proteome</keyword>
<dbReference type="Proteomes" id="UP000053890">
    <property type="component" value="Unassembled WGS sequence"/>
</dbReference>
<gene>
    <name evidence="1" type="ORF">RHOBADRAFT_66697</name>
</gene>
<dbReference type="OrthoDB" id="3784821at2759"/>
<protein>
    <submittedName>
        <fullName evidence="1">Uncharacterized protein</fullName>
    </submittedName>
</protein>
<dbReference type="STRING" id="578459.A0A0P9EP66"/>